<dbReference type="Pfam" id="PF01490">
    <property type="entry name" value="Aa_trans"/>
    <property type="match status" value="1"/>
</dbReference>
<comment type="caution">
    <text evidence="8">The sequence shown here is derived from an EMBL/GenBank/DDBJ whole genome shotgun (WGS) entry which is preliminary data.</text>
</comment>
<evidence type="ECO:0000256" key="5">
    <source>
        <dbReference type="SAM" id="MobiDB-lite"/>
    </source>
</evidence>
<evidence type="ECO:0000256" key="1">
    <source>
        <dbReference type="ARBA" id="ARBA00004370"/>
    </source>
</evidence>
<gene>
    <name evidence="8" type="primary">AVT3</name>
    <name evidence="8" type="ORF">FOZ62_008608</name>
</gene>
<feature type="non-terminal residue" evidence="8">
    <location>
        <position position="189"/>
    </location>
</feature>
<accession>A0A7J6U443</accession>
<dbReference type="GO" id="GO:0016020">
    <property type="term" value="C:membrane"/>
    <property type="evidence" value="ECO:0007669"/>
    <property type="project" value="UniProtKB-SubCell"/>
</dbReference>
<dbReference type="EMBL" id="JABANM010003047">
    <property type="protein sequence ID" value="KAF4751546.1"/>
    <property type="molecule type" value="Genomic_DNA"/>
</dbReference>
<keyword evidence="3 6" id="KW-1133">Transmembrane helix</keyword>
<evidence type="ECO:0000256" key="6">
    <source>
        <dbReference type="SAM" id="Phobius"/>
    </source>
</evidence>
<keyword evidence="4 6" id="KW-0472">Membrane</keyword>
<feature type="domain" description="Amino acid transporter transmembrane" evidence="7">
    <location>
        <begin position="110"/>
        <end position="188"/>
    </location>
</feature>
<evidence type="ECO:0000256" key="2">
    <source>
        <dbReference type="ARBA" id="ARBA00022692"/>
    </source>
</evidence>
<dbReference type="InterPro" id="IPR013057">
    <property type="entry name" value="AA_transpt_TM"/>
</dbReference>
<dbReference type="Proteomes" id="UP000574390">
    <property type="component" value="Unassembled WGS sequence"/>
</dbReference>
<evidence type="ECO:0000313" key="9">
    <source>
        <dbReference type="Proteomes" id="UP000574390"/>
    </source>
</evidence>
<sequence length="189" mass="20846">DDVTPRPTSFDDDYYYHDNEGDGGSSNIDINSPAIDDEDENHEALKESIMDNLTYMFDFFTDVENNNGYDDDRGHIVACIVSGDISEDAGVSESVREGLATNYDKIVHAFYVIVLLTYIPLSFIRRIGNMKFTNLVGDLCILLAVIFVLIAACRTLSSNGIADNVKAIEGDRMLSFIGTAVYSFEGIGL</sequence>
<name>A0A7J6U443_PEROL</name>
<evidence type="ECO:0000259" key="7">
    <source>
        <dbReference type="Pfam" id="PF01490"/>
    </source>
</evidence>
<proteinExistence type="predicted"/>
<protein>
    <submittedName>
        <fullName evidence="8">Neutral amino acid transporter</fullName>
    </submittedName>
</protein>
<feature type="region of interest" description="Disordered" evidence="5">
    <location>
        <begin position="1"/>
        <end position="35"/>
    </location>
</feature>
<feature type="non-terminal residue" evidence="8">
    <location>
        <position position="1"/>
    </location>
</feature>
<dbReference type="AlphaFoldDB" id="A0A7J6U443"/>
<reference evidence="8 9" key="1">
    <citation type="submission" date="2020-04" db="EMBL/GenBank/DDBJ databases">
        <title>Perkinsus olseni comparative genomics.</title>
        <authorList>
            <person name="Bogema D.R."/>
        </authorList>
    </citation>
    <scope>NUCLEOTIDE SEQUENCE [LARGE SCALE GENOMIC DNA]</scope>
    <source>
        <strain evidence="8">ATCC PRA-205</strain>
    </source>
</reference>
<keyword evidence="2 6" id="KW-0812">Transmembrane</keyword>
<comment type="subcellular location">
    <subcellularLocation>
        <location evidence="1">Membrane</location>
    </subcellularLocation>
</comment>
<evidence type="ECO:0000256" key="3">
    <source>
        <dbReference type="ARBA" id="ARBA00022989"/>
    </source>
</evidence>
<evidence type="ECO:0000256" key="4">
    <source>
        <dbReference type="ARBA" id="ARBA00023136"/>
    </source>
</evidence>
<evidence type="ECO:0000313" key="8">
    <source>
        <dbReference type="EMBL" id="KAF4751546.1"/>
    </source>
</evidence>
<organism evidence="8 9">
    <name type="scientific">Perkinsus olseni</name>
    <name type="common">Perkinsus atlanticus</name>
    <dbReference type="NCBI Taxonomy" id="32597"/>
    <lineage>
        <taxon>Eukaryota</taxon>
        <taxon>Sar</taxon>
        <taxon>Alveolata</taxon>
        <taxon>Perkinsozoa</taxon>
        <taxon>Perkinsea</taxon>
        <taxon>Perkinsida</taxon>
        <taxon>Perkinsidae</taxon>
        <taxon>Perkinsus</taxon>
    </lineage>
</organism>
<feature type="transmembrane region" description="Helical" evidence="6">
    <location>
        <begin position="106"/>
        <end position="123"/>
    </location>
</feature>
<feature type="transmembrane region" description="Helical" evidence="6">
    <location>
        <begin position="135"/>
        <end position="152"/>
    </location>
</feature>